<accession>A0A7W6CNK7</accession>
<dbReference type="RefSeq" id="WP_183628007.1">
    <property type="nucleotide sequence ID" value="NZ_JACIDX010000018.1"/>
</dbReference>
<evidence type="ECO:0000313" key="3">
    <source>
        <dbReference type="Proteomes" id="UP000548867"/>
    </source>
</evidence>
<evidence type="ECO:0000256" key="1">
    <source>
        <dbReference type="SAM" id="Phobius"/>
    </source>
</evidence>
<name>A0A7W6CNK7_9SPHN</name>
<feature type="transmembrane region" description="Helical" evidence="1">
    <location>
        <begin position="28"/>
        <end position="50"/>
    </location>
</feature>
<dbReference type="Proteomes" id="UP000548867">
    <property type="component" value="Unassembled WGS sequence"/>
</dbReference>
<evidence type="ECO:0000313" key="2">
    <source>
        <dbReference type="EMBL" id="MBB3957050.1"/>
    </source>
</evidence>
<dbReference type="AlphaFoldDB" id="A0A7W6CNK7"/>
<keyword evidence="1" id="KW-1133">Transmembrane helix</keyword>
<protein>
    <submittedName>
        <fullName evidence="2">Lipopolysaccharide export system protein LptC</fullName>
    </submittedName>
</protein>
<gene>
    <name evidence="2" type="ORF">GGR38_004023</name>
</gene>
<keyword evidence="1" id="KW-0812">Transmembrane</keyword>
<keyword evidence="3" id="KW-1185">Reference proteome</keyword>
<reference evidence="2 3" key="1">
    <citation type="submission" date="2020-08" db="EMBL/GenBank/DDBJ databases">
        <title>Genomic Encyclopedia of Type Strains, Phase IV (KMG-IV): sequencing the most valuable type-strain genomes for metagenomic binning, comparative biology and taxonomic classification.</title>
        <authorList>
            <person name="Goeker M."/>
        </authorList>
    </citation>
    <scope>NUCLEOTIDE SEQUENCE [LARGE SCALE GENOMIC DNA]</scope>
    <source>
        <strain evidence="2 3">DSM 27057</strain>
    </source>
</reference>
<dbReference type="EMBL" id="JACIDX010000018">
    <property type="protein sequence ID" value="MBB3957050.1"/>
    <property type="molecule type" value="Genomic_DNA"/>
</dbReference>
<sequence>MTIGADLLRNRRRAKAAPGGAQDRMIRFLFTALPVGLGMVTAVMVVSPIFPHGEVSFLLDRNKVAVAKERLAVTSATYRGADDKGRPFALNAGQAVQHSAQVPIVEMRGLNATLAMESGAARVEAPSARYDINREVMQVAGPVRFSEGDGYRMQTSDVAINLKTRQATASGGVTGIVPAGTFAADHMAADISARTVVLQGRARLRMTPSKMKAPR</sequence>
<keyword evidence="1" id="KW-0472">Membrane</keyword>
<proteinExistence type="predicted"/>
<organism evidence="2 3">
    <name type="scientific">Novosphingobium sediminicola</name>
    <dbReference type="NCBI Taxonomy" id="563162"/>
    <lineage>
        <taxon>Bacteria</taxon>
        <taxon>Pseudomonadati</taxon>
        <taxon>Pseudomonadota</taxon>
        <taxon>Alphaproteobacteria</taxon>
        <taxon>Sphingomonadales</taxon>
        <taxon>Sphingomonadaceae</taxon>
        <taxon>Novosphingobium</taxon>
    </lineage>
</organism>
<comment type="caution">
    <text evidence="2">The sequence shown here is derived from an EMBL/GenBank/DDBJ whole genome shotgun (WGS) entry which is preliminary data.</text>
</comment>
<dbReference type="Gene3D" id="2.60.450.10">
    <property type="entry name" value="Lipopolysaccharide (LPS) transport protein A like domain"/>
    <property type="match status" value="1"/>
</dbReference>